<protein>
    <recommendedName>
        <fullName evidence="1">Bulb-type lectin domain-containing protein</fullName>
    </recommendedName>
</protein>
<proteinExistence type="predicted"/>
<dbReference type="SUPFAM" id="SSF51110">
    <property type="entry name" value="alpha-D-mannose-specific plant lectins"/>
    <property type="match status" value="1"/>
</dbReference>
<evidence type="ECO:0000259" key="1">
    <source>
        <dbReference type="PROSITE" id="PS50927"/>
    </source>
</evidence>
<keyword evidence="3" id="KW-1185">Reference proteome</keyword>
<dbReference type="PROSITE" id="PS50927">
    <property type="entry name" value="BULB_LECTIN"/>
    <property type="match status" value="1"/>
</dbReference>
<feature type="domain" description="Bulb-type lectin" evidence="1">
    <location>
        <begin position="1"/>
        <end position="92"/>
    </location>
</feature>
<dbReference type="Proteomes" id="UP000694546">
    <property type="component" value="Chromosome 18"/>
</dbReference>
<dbReference type="OMA" id="WVTNTEC"/>
<evidence type="ECO:0000313" key="3">
    <source>
        <dbReference type="Proteomes" id="UP000694546"/>
    </source>
</evidence>
<dbReference type="Ensembl" id="ENSGMOT00000076275.1">
    <property type="protein sequence ID" value="ENSGMOP00000047942.1"/>
    <property type="gene ID" value="ENSGMOG00000036416.1"/>
</dbReference>
<sequence>VYCTVFSCKTGLEDGNFVIYKWSQTWVTNTECSQTNRVTLQEDTNLVMNTATGEAPWCSGSYTRCPSQQVRLTLTNDGHLVLDNKGNEVWRP</sequence>
<reference evidence="2" key="1">
    <citation type="submission" date="2025-08" db="UniProtKB">
        <authorList>
            <consortium name="Ensembl"/>
        </authorList>
    </citation>
    <scope>IDENTIFICATION</scope>
</reference>
<dbReference type="Gene3D" id="2.90.10.10">
    <property type="entry name" value="Bulb-type lectin domain"/>
    <property type="match status" value="1"/>
</dbReference>
<accession>A0A8C5BLB6</accession>
<dbReference type="InterPro" id="IPR001480">
    <property type="entry name" value="Bulb-type_lectin_dom"/>
</dbReference>
<evidence type="ECO:0000313" key="2">
    <source>
        <dbReference type="Ensembl" id="ENSGMOP00000047942.1"/>
    </source>
</evidence>
<reference evidence="2" key="2">
    <citation type="submission" date="2025-09" db="UniProtKB">
        <authorList>
            <consortium name="Ensembl"/>
        </authorList>
    </citation>
    <scope>IDENTIFICATION</scope>
</reference>
<organism evidence="2 3">
    <name type="scientific">Gadus morhua</name>
    <name type="common">Atlantic cod</name>
    <dbReference type="NCBI Taxonomy" id="8049"/>
    <lineage>
        <taxon>Eukaryota</taxon>
        <taxon>Metazoa</taxon>
        <taxon>Chordata</taxon>
        <taxon>Craniata</taxon>
        <taxon>Vertebrata</taxon>
        <taxon>Euteleostomi</taxon>
        <taxon>Actinopterygii</taxon>
        <taxon>Neopterygii</taxon>
        <taxon>Teleostei</taxon>
        <taxon>Neoteleostei</taxon>
        <taxon>Acanthomorphata</taxon>
        <taxon>Zeiogadaria</taxon>
        <taxon>Gadariae</taxon>
        <taxon>Gadiformes</taxon>
        <taxon>Gadoidei</taxon>
        <taxon>Gadidae</taxon>
        <taxon>Gadus</taxon>
    </lineage>
</organism>
<dbReference type="AlphaFoldDB" id="A0A8C5BLB6"/>
<name>A0A8C5BLB6_GADMO</name>
<dbReference type="InterPro" id="IPR036426">
    <property type="entry name" value="Bulb-type_lectin_dom_sf"/>
</dbReference>